<organism evidence="2 3">
    <name type="scientific">Singulisphaera acidiphila (strain ATCC BAA-1392 / DSM 18658 / VKM B-2454 / MOB10)</name>
    <dbReference type="NCBI Taxonomy" id="886293"/>
    <lineage>
        <taxon>Bacteria</taxon>
        <taxon>Pseudomonadati</taxon>
        <taxon>Planctomycetota</taxon>
        <taxon>Planctomycetia</taxon>
        <taxon>Isosphaerales</taxon>
        <taxon>Isosphaeraceae</taxon>
        <taxon>Singulisphaera</taxon>
    </lineage>
</organism>
<feature type="transmembrane region" description="Helical" evidence="1">
    <location>
        <begin position="56"/>
        <end position="78"/>
    </location>
</feature>
<gene>
    <name evidence="2" type="ordered locus">Sinac_6424</name>
</gene>
<name>L0DM92_SINAD</name>
<dbReference type="OrthoDB" id="291010at2"/>
<keyword evidence="3" id="KW-1185">Reference proteome</keyword>
<feature type="transmembrane region" description="Helical" evidence="1">
    <location>
        <begin position="121"/>
        <end position="141"/>
    </location>
</feature>
<keyword evidence="1" id="KW-1133">Transmembrane helix</keyword>
<reference evidence="2 3" key="1">
    <citation type="submission" date="2012-02" db="EMBL/GenBank/DDBJ databases">
        <title>Complete sequence of chromosome of Singulisphaera acidiphila DSM 18658.</title>
        <authorList>
            <consortium name="US DOE Joint Genome Institute (JGI-PGF)"/>
            <person name="Lucas S."/>
            <person name="Copeland A."/>
            <person name="Lapidus A."/>
            <person name="Glavina del Rio T."/>
            <person name="Dalin E."/>
            <person name="Tice H."/>
            <person name="Bruce D."/>
            <person name="Goodwin L."/>
            <person name="Pitluck S."/>
            <person name="Peters L."/>
            <person name="Ovchinnikova G."/>
            <person name="Chertkov O."/>
            <person name="Kyrpides N."/>
            <person name="Mavromatis K."/>
            <person name="Ivanova N."/>
            <person name="Brettin T."/>
            <person name="Detter J.C."/>
            <person name="Han C."/>
            <person name="Larimer F."/>
            <person name="Land M."/>
            <person name="Hauser L."/>
            <person name="Markowitz V."/>
            <person name="Cheng J.-F."/>
            <person name="Hugenholtz P."/>
            <person name="Woyke T."/>
            <person name="Wu D."/>
            <person name="Tindall B."/>
            <person name="Pomrenke H."/>
            <person name="Brambilla E."/>
            <person name="Klenk H.-P."/>
            <person name="Eisen J.A."/>
        </authorList>
    </citation>
    <scope>NUCLEOTIDE SEQUENCE [LARGE SCALE GENOMIC DNA]</scope>
    <source>
        <strain evidence="3">ATCC BAA-1392 / DSM 18658 / VKM B-2454 / MOB10</strain>
    </source>
</reference>
<evidence type="ECO:0000313" key="2">
    <source>
        <dbReference type="EMBL" id="AGA30504.1"/>
    </source>
</evidence>
<feature type="transmembrane region" description="Helical" evidence="1">
    <location>
        <begin position="147"/>
        <end position="165"/>
    </location>
</feature>
<keyword evidence="1" id="KW-0812">Transmembrane</keyword>
<dbReference type="HOGENOM" id="CLU_1234332_0_0_0"/>
<keyword evidence="1" id="KW-0472">Membrane</keyword>
<feature type="transmembrane region" description="Helical" evidence="1">
    <location>
        <begin position="193"/>
        <end position="219"/>
    </location>
</feature>
<accession>L0DM92</accession>
<protein>
    <submittedName>
        <fullName evidence="2">Uncharacterized protein</fullName>
    </submittedName>
</protein>
<dbReference type="eggNOG" id="ENOG5034621">
    <property type="taxonomic scope" value="Bacteria"/>
</dbReference>
<dbReference type="AlphaFoldDB" id="L0DM92"/>
<dbReference type="Proteomes" id="UP000010798">
    <property type="component" value="Chromosome"/>
</dbReference>
<dbReference type="KEGG" id="saci:Sinac_6424"/>
<sequence>MSSFDPSPAHEPLNPYAAPVTEVRLIQSDFDVDNSEAEAVRRLYLSHEAAVKSIGLLHYLGAFFGTIAVVGTLVVLAASVRGEALSLAMVGVATYCVITGVNYALGYGLRRLQPWARWTEVTFFLFGLLSTFAMMIGMFIIKSAEVAIPTIVGITIYSYVLYLLLSPKGAMVFSPGYQAIIEKTPHIKYKTSWIVKLAIAIFFGVITLAVVLGVIGAMVGNVNR</sequence>
<evidence type="ECO:0000313" key="3">
    <source>
        <dbReference type="Proteomes" id="UP000010798"/>
    </source>
</evidence>
<proteinExistence type="predicted"/>
<dbReference type="STRING" id="886293.Sinac_6424"/>
<evidence type="ECO:0000256" key="1">
    <source>
        <dbReference type="SAM" id="Phobius"/>
    </source>
</evidence>
<feature type="transmembrane region" description="Helical" evidence="1">
    <location>
        <begin position="84"/>
        <end position="109"/>
    </location>
</feature>
<dbReference type="RefSeq" id="WP_015249587.1">
    <property type="nucleotide sequence ID" value="NC_019892.1"/>
</dbReference>
<dbReference type="EMBL" id="CP003364">
    <property type="protein sequence ID" value="AGA30504.1"/>
    <property type="molecule type" value="Genomic_DNA"/>
</dbReference>